<dbReference type="InterPro" id="IPR000524">
    <property type="entry name" value="Tscrpt_reg_HTH_GntR"/>
</dbReference>
<accession>W7QBV8</accession>
<dbReference type="eggNOG" id="COG2186">
    <property type="taxonomic scope" value="Bacteria"/>
</dbReference>
<dbReference type="GO" id="GO:0003677">
    <property type="term" value="F:DNA binding"/>
    <property type="evidence" value="ECO:0007669"/>
    <property type="project" value="UniProtKB-KW"/>
</dbReference>
<dbReference type="OrthoDB" id="1040417at2"/>
<dbReference type="PANTHER" id="PTHR43537:SF5">
    <property type="entry name" value="UXU OPERON TRANSCRIPTIONAL REGULATOR"/>
    <property type="match status" value="1"/>
</dbReference>
<gene>
    <name evidence="5" type="ORF">DS2_08720</name>
</gene>
<dbReference type="Pfam" id="PF00392">
    <property type="entry name" value="GntR"/>
    <property type="match status" value="1"/>
</dbReference>
<keyword evidence="3" id="KW-0804">Transcription</keyword>
<dbReference type="SMART" id="SM00895">
    <property type="entry name" value="FCD"/>
    <property type="match status" value="1"/>
</dbReference>
<reference evidence="5 6" key="1">
    <citation type="journal article" date="2014" name="Genome Announc.">
        <title>Draft Genome Sequence of the Agar-Degrading Bacterium Catenovulum sp. Strain DS-2, Isolated from Intestines of Haliotis diversicolor.</title>
        <authorList>
            <person name="Shan D."/>
            <person name="Li X."/>
            <person name="Gu Z."/>
            <person name="Wei G."/>
            <person name="Gao Z."/>
            <person name="Shao Z."/>
        </authorList>
    </citation>
    <scope>NUCLEOTIDE SEQUENCE [LARGE SCALE GENOMIC DNA]</scope>
    <source>
        <strain evidence="5 6">DS-2</strain>
    </source>
</reference>
<keyword evidence="6" id="KW-1185">Reference proteome</keyword>
<evidence type="ECO:0000313" key="6">
    <source>
        <dbReference type="Proteomes" id="UP000019276"/>
    </source>
</evidence>
<dbReference type="PANTHER" id="PTHR43537">
    <property type="entry name" value="TRANSCRIPTIONAL REGULATOR, GNTR FAMILY"/>
    <property type="match status" value="1"/>
</dbReference>
<dbReference type="InterPro" id="IPR008920">
    <property type="entry name" value="TF_FadR/GntR_C"/>
</dbReference>
<dbReference type="InterPro" id="IPR036390">
    <property type="entry name" value="WH_DNA-bd_sf"/>
</dbReference>
<protein>
    <submittedName>
        <fullName evidence="5">GntR family transcriptional regulator</fullName>
    </submittedName>
</protein>
<dbReference type="RefSeq" id="WP_051479746.1">
    <property type="nucleotide sequence ID" value="NZ_ARZY01000013.1"/>
</dbReference>
<organism evidence="5 6">
    <name type="scientific">Catenovulum agarivorans DS-2</name>
    <dbReference type="NCBI Taxonomy" id="1328313"/>
    <lineage>
        <taxon>Bacteria</taxon>
        <taxon>Pseudomonadati</taxon>
        <taxon>Pseudomonadota</taxon>
        <taxon>Gammaproteobacteria</taxon>
        <taxon>Alteromonadales</taxon>
        <taxon>Alteromonadaceae</taxon>
        <taxon>Catenovulum</taxon>
    </lineage>
</organism>
<evidence type="ECO:0000256" key="2">
    <source>
        <dbReference type="ARBA" id="ARBA00023125"/>
    </source>
</evidence>
<evidence type="ECO:0000256" key="3">
    <source>
        <dbReference type="ARBA" id="ARBA00023163"/>
    </source>
</evidence>
<dbReference type="InterPro" id="IPR011711">
    <property type="entry name" value="GntR_C"/>
</dbReference>
<name>W7QBV8_9ALTE</name>
<evidence type="ECO:0000256" key="1">
    <source>
        <dbReference type="ARBA" id="ARBA00023015"/>
    </source>
</evidence>
<dbReference type="Proteomes" id="UP000019276">
    <property type="component" value="Unassembled WGS sequence"/>
</dbReference>
<dbReference type="EMBL" id="ARZY01000013">
    <property type="protein sequence ID" value="EWH10344.1"/>
    <property type="molecule type" value="Genomic_DNA"/>
</dbReference>
<evidence type="ECO:0000313" key="5">
    <source>
        <dbReference type="EMBL" id="EWH10344.1"/>
    </source>
</evidence>
<dbReference type="GO" id="GO:0003700">
    <property type="term" value="F:DNA-binding transcription factor activity"/>
    <property type="evidence" value="ECO:0007669"/>
    <property type="project" value="InterPro"/>
</dbReference>
<dbReference type="Pfam" id="PF07729">
    <property type="entry name" value="FCD"/>
    <property type="match status" value="1"/>
</dbReference>
<dbReference type="SUPFAM" id="SSF48008">
    <property type="entry name" value="GntR ligand-binding domain-like"/>
    <property type="match status" value="1"/>
</dbReference>
<proteinExistence type="predicted"/>
<keyword evidence="1" id="KW-0805">Transcription regulation</keyword>
<dbReference type="CDD" id="cd07377">
    <property type="entry name" value="WHTH_GntR"/>
    <property type="match status" value="1"/>
</dbReference>
<keyword evidence="2" id="KW-0238">DNA-binding</keyword>
<feature type="domain" description="HTH gntR-type" evidence="4">
    <location>
        <begin position="13"/>
        <end position="81"/>
    </location>
</feature>
<sequence>MHHLALAKIRRASNLTTELADLLRQQIKQGQYAVGSKLPSSKFIEQQAGVSRSVVREAIAQLKAEGILYSQQGVGVFVADKPTSLSFSIDAQEFKSIHEAILILELRKAVEVEMCGLAAVRRSDEQLEKIRFCFKQINLAIEQGRDGVAEDFNFHQAIAEASSNHYFVRFIDYIGAGVIPAREIITQRSAQASVDYVALIQKEHEQILRAITHKDKGGARAASKAHIENSILRHQQLISGRESA</sequence>
<dbReference type="InterPro" id="IPR036388">
    <property type="entry name" value="WH-like_DNA-bd_sf"/>
</dbReference>
<dbReference type="PRINTS" id="PR00035">
    <property type="entry name" value="HTHGNTR"/>
</dbReference>
<dbReference type="AlphaFoldDB" id="W7QBV8"/>
<dbReference type="STRING" id="1328313.DS2_08720"/>
<dbReference type="SUPFAM" id="SSF46785">
    <property type="entry name" value="Winged helix' DNA-binding domain"/>
    <property type="match status" value="1"/>
</dbReference>
<dbReference type="Gene3D" id="1.20.120.530">
    <property type="entry name" value="GntR ligand-binding domain-like"/>
    <property type="match status" value="1"/>
</dbReference>
<comment type="caution">
    <text evidence="5">The sequence shown here is derived from an EMBL/GenBank/DDBJ whole genome shotgun (WGS) entry which is preliminary data.</text>
</comment>
<dbReference type="PROSITE" id="PS50949">
    <property type="entry name" value="HTH_GNTR"/>
    <property type="match status" value="1"/>
</dbReference>
<evidence type="ECO:0000259" key="4">
    <source>
        <dbReference type="PROSITE" id="PS50949"/>
    </source>
</evidence>
<dbReference type="Gene3D" id="1.10.10.10">
    <property type="entry name" value="Winged helix-like DNA-binding domain superfamily/Winged helix DNA-binding domain"/>
    <property type="match status" value="1"/>
</dbReference>
<dbReference type="SMART" id="SM00345">
    <property type="entry name" value="HTH_GNTR"/>
    <property type="match status" value="1"/>
</dbReference>